<keyword evidence="2 5" id="KW-0378">Hydrolase</keyword>
<accession>A0A2D6YIN4</accession>
<organism evidence="7 8">
    <name type="scientific">SAR324 cluster bacterium</name>
    <dbReference type="NCBI Taxonomy" id="2024889"/>
    <lineage>
        <taxon>Bacteria</taxon>
        <taxon>Deltaproteobacteria</taxon>
        <taxon>SAR324 cluster</taxon>
    </lineage>
</organism>
<dbReference type="NCBIfam" id="NF006850">
    <property type="entry name" value="PRK09358.1-6"/>
    <property type="match status" value="1"/>
</dbReference>
<dbReference type="GO" id="GO:0009117">
    <property type="term" value="P:nucleotide metabolic process"/>
    <property type="evidence" value="ECO:0007669"/>
    <property type="project" value="UniProtKB-KW"/>
</dbReference>
<comment type="cofactor">
    <cofactor evidence="5">
        <name>Zn(2+)</name>
        <dbReference type="ChEBI" id="CHEBI:29105"/>
    </cofactor>
    <text evidence="5">Binds 1 zinc ion per subunit.</text>
</comment>
<dbReference type="EMBL" id="NZEX01000074">
    <property type="protein sequence ID" value="MAH63056.1"/>
    <property type="molecule type" value="Genomic_DNA"/>
</dbReference>
<dbReference type="AlphaFoldDB" id="A0A2D6YIN4"/>
<dbReference type="GO" id="GO:0005829">
    <property type="term" value="C:cytosol"/>
    <property type="evidence" value="ECO:0007669"/>
    <property type="project" value="TreeGrafter"/>
</dbReference>
<dbReference type="EC" id="3.5.4.2" evidence="5"/>
<evidence type="ECO:0000256" key="2">
    <source>
        <dbReference type="ARBA" id="ARBA00022801"/>
    </source>
</evidence>
<reference evidence="8" key="1">
    <citation type="submission" date="2017-09" db="EMBL/GenBank/DDBJ databases">
        <title>The Reconstruction of 2,631 Draft Metagenome-Assembled Genomes from the Global Oceans.</title>
        <authorList>
            <person name="Tully B.J."/>
            <person name="Graham E.D."/>
            <person name="Heidelberg J.F."/>
        </authorList>
    </citation>
    <scope>NUCLEOTIDE SEQUENCE [LARGE SCALE GENOMIC DNA]</scope>
</reference>
<comment type="function">
    <text evidence="5">Catalyzes the hydrolytic deamination of adenine to hypoxanthine. Plays an important role in the purine salvage pathway and in nitrogen catabolism.</text>
</comment>
<comment type="similarity">
    <text evidence="5">Belongs to the metallo-dependent hydrolases superfamily. Adenosine and AMP deaminases family. Adenine deaminase type 2 subfamily.</text>
</comment>
<protein>
    <recommendedName>
        <fullName evidence="5">Adenine deaminase</fullName>
        <shortName evidence="5">ADE</shortName>
        <ecNumber evidence="5">3.5.4.2</ecNumber>
    </recommendedName>
    <alternativeName>
        <fullName evidence="5">Adenine aminohydrolase</fullName>
        <shortName evidence="5">AAH</shortName>
    </alternativeName>
</protein>
<evidence type="ECO:0000256" key="1">
    <source>
        <dbReference type="ARBA" id="ARBA00022723"/>
    </source>
</evidence>
<dbReference type="PANTHER" id="PTHR43114">
    <property type="entry name" value="ADENINE DEAMINASE"/>
    <property type="match status" value="1"/>
</dbReference>
<evidence type="ECO:0000259" key="6">
    <source>
        <dbReference type="Pfam" id="PF00962"/>
    </source>
</evidence>
<feature type="site" description="Important for catalytic activity" evidence="5">
    <location>
        <position position="224"/>
    </location>
</feature>
<dbReference type="InterPro" id="IPR001365">
    <property type="entry name" value="A_deaminase_dom"/>
</dbReference>
<keyword evidence="1 5" id="KW-0479">Metal-binding</keyword>
<dbReference type="SUPFAM" id="SSF51556">
    <property type="entry name" value="Metallo-dependent hydrolases"/>
    <property type="match status" value="1"/>
</dbReference>
<feature type="active site" description="Proton donor" evidence="5">
    <location>
        <position position="203"/>
    </location>
</feature>
<evidence type="ECO:0000256" key="3">
    <source>
        <dbReference type="ARBA" id="ARBA00022833"/>
    </source>
</evidence>
<dbReference type="CDD" id="cd01320">
    <property type="entry name" value="ADA"/>
    <property type="match status" value="1"/>
</dbReference>
<evidence type="ECO:0000313" key="7">
    <source>
        <dbReference type="EMBL" id="MAH63056.1"/>
    </source>
</evidence>
<dbReference type="InterPro" id="IPR006330">
    <property type="entry name" value="Ado/ade_deaminase"/>
</dbReference>
<feature type="binding site" evidence="5">
    <location>
        <position position="200"/>
    </location>
    <ligand>
        <name>Zn(2+)</name>
        <dbReference type="ChEBI" id="CHEBI:29105"/>
        <note>catalytic</note>
    </ligand>
</feature>
<dbReference type="InterPro" id="IPR028892">
    <property type="entry name" value="ADE"/>
</dbReference>
<dbReference type="InterPro" id="IPR032466">
    <property type="entry name" value="Metal_Hydrolase"/>
</dbReference>
<feature type="domain" description="Adenosine deaminase" evidence="6">
    <location>
        <begin position="15"/>
        <end position="335"/>
    </location>
</feature>
<feature type="binding site" evidence="5">
    <location>
        <position position="22"/>
    </location>
    <ligand>
        <name>Zn(2+)</name>
        <dbReference type="ChEBI" id="CHEBI:29105"/>
        <note>catalytic</note>
    </ligand>
</feature>
<sequence length="341" mass="39164">MQSRQDWQKWLTGLPKCELHLHIDGSLQPERLLKLAKKNTVALPYHSVEEIKAAYDFENLQSFLDLYYLGASVLRNEEDFYHLMWDYLLKCREQNIVHTEIMVEPQTYFPQGVSLQTVLSGFESAIQEAQKDWGQSTLLILSFLRHLSEEEALALLKKVEPYRERFVAIGLASSEMGHPPEKFARLYAQAQEQGYRRIAHAGEEGPPAYVWRTLDLLKVHRIDHGVRSAEDEKLMQRLAEEQVPLTVCPLSNIRLCVFPEMKQHNLLQLLDAGLCVTVNSDDPAYFGGYLNENFFALHQELDLTQEQALHLVQNGFKASFLPQGEVQRHLQAVDEYIAATA</sequence>
<name>A0A2D6YIN4_9DELT</name>
<keyword evidence="3 5" id="KW-0862">Zinc</keyword>
<dbReference type="GO" id="GO:0008270">
    <property type="term" value="F:zinc ion binding"/>
    <property type="evidence" value="ECO:0007669"/>
    <property type="project" value="UniProtKB-UniRule"/>
</dbReference>
<dbReference type="HAMAP" id="MF_01962">
    <property type="entry name" value="Adenine_deaminase"/>
    <property type="match status" value="1"/>
</dbReference>
<comment type="catalytic activity">
    <reaction evidence="5">
        <text>adenine + H2O + H(+) = hypoxanthine + NH4(+)</text>
        <dbReference type="Rhea" id="RHEA:23688"/>
        <dbReference type="ChEBI" id="CHEBI:15377"/>
        <dbReference type="ChEBI" id="CHEBI:15378"/>
        <dbReference type="ChEBI" id="CHEBI:16708"/>
        <dbReference type="ChEBI" id="CHEBI:17368"/>
        <dbReference type="ChEBI" id="CHEBI:28938"/>
        <dbReference type="EC" id="3.5.4.2"/>
    </reaction>
</comment>
<dbReference type="Pfam" id="PF00962">
    <property type="entry name" value="A_deaminase"/>
    <property type="match status" value="1"/>
</dbReference>
<dbReference type="Proteomes" id="UP000226525">
    <property type="component" value="Unassembled WGS sequence"/>
</dbReference>
<dbReference type="GO" id="GO:0043103">
    <property type="term" value="P:hypoxanthine salvage"/>
    <property type="evidence" value="ECO:0007669"/>
    <property type="project" value="UniProtKB-UniRule"/>
</dbReference>
<feature type="binding site" evidence="5">
    <location>
        <position position="20"/>
    </location>
    <ligand>
        <name>Zn(2+)</name>
        <dbReference type="ChEBI" id="CHEBI:29105"/>
        <note>catalytic</note>
    </ligand>
</feature>
<feature type="binding site" evidence="5">
    <location>
        <position position="281"/>
    </location>
    <ligand>
        <name>Zn(2+)</name>
        <dbReference type="ChEBI" id="CHEBI:29105"/>
        <note>catalytic</note>
    </ligand>
</feature>
<gene>
    <name evidence="7" type="ORF">CMN54_06350</name>
</gene>
<proteinExistence type="inferred from homology"/>
<comment type="caution">
    <text evidence="7">The sequence shown here is derived from an EMBL/GenBank/DDBJ whole genome shotgun (WGS) entry which is preliminary data.</text>
</comment>
<feature type="binding site" evidence="5">
    <location>
        <position position="282"/>
    </location>
    <ligand>
        <name>substrate</name>
    </ligand>
</feature>
<evidence type="ECO:0000256" key="5">
    <source>
        <dbReference type="HAMAP-Rule" id="MF_01962"/>
    </source>
</evidence>
<dbReference type="GO" id="GO:0000034">
    <property type="term" value="F:adenine deaminase activity"/>
    <property type="evidence" value="ECO:0007669"/>
    <property type="project" value="UniProtKB-UniRule"/>
</dbReference>
<evidence type="ECO:0000313" key="8">
    <source>
        <dbReference type="Proteomes" id="UP000226525"/>
    </source>
</evidence>
<evidence type="ECO:0000256" key="4">
    <source>
        <dbReference type="ARBA" id="ARBA00023080"/>
    </source>
</evidence>
<dbReference type="Gene3D" id="3.20.20.140">
    <property type="entry name" value="Metal-dependent hydrolases"/>
    <property type="match status" value="1"/>
</dbReference>
<dbReference type="PANTHER" id="PTHR43114:SF6">
    <property type="entry name" value="ADENINE DEAMINASE"/>
    <property type="match status" value="1"/>
</dbReference>
<dbReference type="NCBIfam" id="TIGR01430">
    <property type="entry name" value="aden_deam"/>
    <property type="match status" value="1"/>
</dbReference>
<keyword evidence="4 5" id="KW-0546">Nucleotide metabolism</keyword>
<dbReference type="GO" id="GO:0006146">
    <property type="term" value="P:adenine catabolic process"/>
    <property type="evidence" value="ECO:0007669"/>
    <property type="project" value="UniProtKB-UniRule"/>
</dbReference>